<evidence type="ECO:0000256" key="3">
    <source>
        <dbReference type="ARBA" id="ARBA00022692"/>
    </source>
</evidence>
<evidence type="ECO:0000313" key="11">
    <source>
        <dbReference type="Proteomes" id="UP001652625"/>
    </source>
</evidence>
<evidence type="ECO:0000256" key="4">
    <source>
        <dbReference type="ARBA" id="ARBA00022989"/>
    </source>
</evidence>
<evidence type="ECO:0000256" key="6">
    <source>
        <dbReference type="ARBA" id="ARBA00023136"/>
    </source>
</evidence>
<keyword evidence="5" id="KW-0297">G-protein coupled receptor</keyword>
<keyword evidence="3 9" id="KW-0812">Transmembrane</keyword>
<evidence type="ECO:0000256" key="1">
    <source>
        <dbReference type="ARBA" id="ARBA00004651"/>
    </source>
</evidence>
<feature type="transmembrane region" description="Helical" evidence="9">
    <location>
        <begin position="43"/>
        <end position="69"/>
    </location>
</feature>
<dbReference type="PANTHER" id="PTHR24247">
    <property type="entry name" value="5-HYDROXYTRYPTAMINE RECEPTOR"/>
    <property type="match status" value="1"/>
</dbReference>
<keyword evidence="8" id="KW-0807">Transducer</keyword>
<dbReference type="PROSITE" id="PS50262">
    <property type="entry name" value="G_PROTEIN_RECEP_F1_2"/>
    <property type="match status" value="1"/>
</dbReference>
<evidence type="ECO:0000259" key="10">
    <source>
        <dbReference type="PROSITE" id="PS50262"/>
    </source>
</evidence>
<organism evidence="11 12">
    <name type="scientific">Hydra vulgaris</name>
    <name type="common">Hydra</name>
    <name type="synonym">Hydra attenuata</name>
    <dbReference type="NCBI Taxonomy" id="6087"/>
    <lineage>
        <taxon>Eukaryota</taxon>
        <taxon>Metazoa</taxon>
        <taxon>Cnidaria</taxon>
        <taxon>Hydrozoa</taxon>
        <taxon>Hydroidolina</taxon>
        <taxon>Anthoathecata</taxon>
        <taxon>Aplanulata</taxon>
        <taxon>Hydridae</taxon>
        <taxon>Hydra</taxon>
    </lineage>
</organism>
<dbReference type="GeneID" id="105847809"/>
<feature type="transmembrane region" description="Helical" evidence="9">
    <location>
        <begin position="119"/>
        <end position="140"/>
    </location>
</feature>
<dbReference type="PRINTS" id="PR00237">
    <property type="entry name" value="GPCRRHODOPSN"/>
</dbReference>
<comment type="subcellular location">
    <subcellularLocation>
        <location evidence="1">Cell membrane</location>
        <topology evidence="1">Multi-pass membrane protein</topology>
    </subcellularLocation>
</comment>
<evidence type="ECO:0000256" key="8">
    <source>
        <dbReference type="ARBA" id="ARBA00023224"/>
    </source>
</evidence>
<keyword evidence="4 9" id="KW-1133">Transmembrane helix</keyword>
<dbReference type="Pfam" id="PF00001">
    <property type="entry name" value="7tm_1"/>
    <property type="match status" value="1"/>
</dbReference>
<feature type="domain" description="G-protein coupled receptors family 1 profile" evidence="10">
    <location>
        <begin position="61"/>
        <end position="358"/>
    </location>
</feature>
<feature type="transmembrane region" description="Helical" evidence="9">
    <location>
        <begin position="81"/>
        <end position="99"/>
    </location>
</feature>
<dbReference type="SMART" id="SM01381">
    <property type="entry name" value="7TM_GPCR_Srsx"/>
    <property type="match status" value="1"/>
</dbReference>
<proteinExistence type="predicted"/>
<gene>
    <name evidence="12" type="primary">LOC105847809</name>
</gene>
<keyword evidence="11" id="KW-1185">Reference proteome</keyword>
<dbReference type="SUPFAM" id="SSF81321">
    <property type="entry name" value="Family A G protein-coupled receptor-like"/>
    <property type="match status" value="1"/>
</dbReference>
<feature type="transmembrane region" description="Helical" evidence="9">
    <location>
        <begin position="212"/>
        <end position="234"/>
    </location>
</feature>
<keyword evidence="6 9" id="KW-0472">Membrane</keyword>
<accession>A0ABM4B304</accession>
<dbReference type="PANTHER" id="PTHR24247:SF265">
    <property type="entry name" value="MUSCARINIC ACETYLCHOLINE RECEPTOR DM1"/>
    <property type="match status" value="1"/>
</dbReference>
<evidence type="ECO:0000256" key="9">
    <source>
        <dbReference type="SAM" id="Phobius"/>
    </source>
</evidence>
<reference evidence="11" key="1">
    <citation type="submission" date="2025-05" db="UniProtKB">
        <authorList>
            <consortium name="RefSeq"/>
        </authorList>
    </citation>
    <scope>NUCLEOTIDE SEQUENCE [LARGE SCALE GENOMIC DNA]</scope>
</reference>
<evidence type="ECO:0000256" key="2">
    <source>
        <dbReference type="ARBA" id="ARBA00022475"/>
    </source>
</evidence>
<dbReference type="Proteomes" id="UP001652625">
    <property type="component" value="Chromosome 01"/>
</dbReference>
<keyword evidence="7 12" id="KW-0675">Receptor</keyword>
<name>A0ABM4B304_HYDVU</name>
<dbReference type="Gene3D" id="1.20.1070.10">
    <property type="entry name" value="Rhodopsin 7-helix transmembrane proteins"/>
    <property type="match status" value="1"/>
</dbReference>
<dbReference type="InterPro" id="IPR017452">
    <property type="entry name" value="GPCR_Rhodpsn_7TM"/>
</dbReference>
<feature type="transmembrane region" description="Helical" evidence="9">
    <location>
        <begin position="303"/>
        <end position="327"/>
    </location>
</feature>
<protein>
    <submittedName>
        <fullName evidence="12">Muscarinic acetylcholine receptor M3 isoform X2</fullName>
    </submittedName>
</protein>
<evidence type="ECO:0000256" key="7">
    <source>
        <dbReference type="ARBA" id="ARBA00023170"/>
    </source>
</evidence>
<reference evidence="12" key="2">
    <citation type="submission" date="2025-08" db="UniProtKB">
        <authorList>
            <consortium name="RefSeq"/>
        </authorList>
    </citation>
    <scope>IDENTIFICATION</scope>
</reference>
<keyword evidence="2" id="KW-1003">Cell membrane</keyword>
<sequence>MNFSTQALLNNVLYTARPSSCNSTSSSIINTRMVPRSANRESIFIPPMIGGTFFSIATIGGNFLIILAYFTNEKIRSMSNVLLISLAFTDMFIGLFPVTMNILEMSMGYWPLGKEMCNVALMLDYVSVQSSINHIVLINFERYLAYKSPFKHQLLQKKSRVIIKIITVWFIAVIIWAPFINVYTYKVRSDSPFNMHCYNQFLNATDYKLKKYIFVTVSVVGYFLPLGIMIITYWKMYLIIKQKLNQASKFFHAPNTKSCSTAKTTKWHLLTSPSDGMQDNATDKQKNLDSIKSLKRILIHKKALRLIVSILSAFIFTGLPLNAQWLVVGMCPKCYNKTLFDVCNFLAYPNSIVNPFLYACASRTFRMEFKKLLLCGFFWKCVSGSKKLHVNYRANSKANYQEYKELSESVSMEII</sequence>
<dbReference type="RefSeq" id="XP_065643157.1">
    <property type="nucleotide sequence ID" value="XM_065787085.1"/>
</dbReference>
<evidence type="ECO:0000313" key="12">
    <source>
        <dbReference type="RefSeq" id="XP_065643157.1"/>
    </source>
</evidence>
<feature type="transmembrane region" description="Helical" evidence="9">
    <location>
        <begin position="161"/>
        <end position="185"/>
    </location>
</feature>
<dbReference type="InterPro" id="IPR000276">
    <property type="entry name" value="GPCR_Rhodpsn"/>
</dbReference>
<evidence type="ECO:0000256" key="5">
    <source>
        <dbReference type="ARBA" id="ARBA00023040"/>
    </source>
</evidence>